<dbReference type="Proteomes" id="UP000477911">
    <property type="component" value="Unassembled WGS sequence"/>
</dbReference>
<proteinExistence type="predicted"/>
<reference evidence="1 2" key="1">
    <citation type="submission" date="2019-12" db="EMBL/GenBank/DDBJ databases">
        <authorList>
            <person name="Li M."/>
        </authorList>
    </citation>
    <scope>NUCLEOTIDE SEQUENCE [LARGE SCALE GENOMIC DNA]</scope>
    <source>
        <strain evidence="1 2">GBMRC 2024</strain>
    </source>
</reference>
<dbReference type="AlphaFoldDB" id="A0A6L7G845"/>
<protein>
    <submittedName>
        <fullName evidence="1">Sarcosine oxidase subunit gamma</fullName>
    </submittedName>
</protein>
<dbReference type="Pfam" id="PF04268">
    <property type="entry name" value="SoxG"/>
    <property type="match status" value="1"/>
</dbReference>
<dbReference type="SUPFAM" id="SSF103025">
    <property type="entry name" value="Folate-binding domain"/>
    <property type="match status" value="1"/>
</dbReference>
<dbReference type="InterPro" id="IPR027266">
    <property type="entry name" value="TrmE/GcvT-like"/>
</dbReference>
<dbReference type="EMBL" id="WUMU01000027">
    <property type="protein sequence ID" value="MXN20394.1"/>
    <property type="molecule type" value="Genomic_DNA"/>
</dbReference>
<organism evidence="1 2">
    <name type="scientific">Pseudooceanicola albus</name>
    <dbReference type="NCBI Taxonomy" id="2692189"/>
    <lineage>
        <taxon>Bacteria</taxon>
        <taxon>Pseudomonadati</taxon>
        <taxon>Pseudomonadota</taxon>
        <taxon>Alphaproteobacteria</taxon>
        <taxon>Rhodobacterales</taxon>
        <taxon>Paracoccaceae</taxon>
        <taxon>Pseudooceanicola</taxon>
    </lineage>
</organism>
<gene>
    <name evidence="1" type="ORF">GR170_21370</name>
</gene>
<sequence>MTFDKKTAGGVTIEELPAEARFSLRVRDGERAAVAGALGLELTDTVGVMTSGSGRKALCLGPDEWVLSGAPGDAAAITAACAGVYDAAPHSLVEISEREIFIRASGPAVEALMATGVARDLSRIGPGQGARTVFDGTPVVLVREKTDSFRLNVWRSFAPHLLGHLFHVQKELASGL</sequence>
<comment type="caution">
    <text evidence="1">The sequence shown here is derived from an EMBL/GenBank/DDBJ whole genome shotgun (WGS) entry which is preliminary data.</text>
</comment>
<dbReference type="RefSeq" id="WP_160896520.1">
    <property type="nucleotide sequence ID" value="NZ_WUMU01000027.1"/>
</dbReference>
<evidence type="ECO:0000313" key="2">
    <source>
        <dbReference type="Proteomes" id="UP000477911"/>
    </source>
</evidence>
<dbReference type="Gene3D" id="3.30.70.1520">
    <property type="entry name" value="Heterotetrameric sarcosine oxidase"/>
    <property type="match status" value="1"/>
</dbReference>
<dbReference type="InterPro" id="IPR007375">
    <property type="entry name" value="SoxG"/>
</dbReference>
<name>A0A6L7G845_9RHOB</name>
<keyword evidence="2" id="KW-1185">Reference proteome</keyword>
<accession>A0A6L7G845</accession>
<dbReference type="Gene3D" id="3.30.1360.120">
    <property type="entry name" value="Probable tRNA modification gtpase trme, domain 1"/>
    <property type="match status" value="1"/>
</dbReference>
<evidence type="ECO:0000313" key="1">
    <source>
        <dbReference type="EMBL" id="MXN20394.1"/>
    </source>
</evidence>